<keyword evidence="2" id="KW-0677">Repeat</keyword>
<dbReference type="SUPFAM" id="SSF52821">
    <property type="entry name" value="Rhodanese/Cell cycle control phosphatase"/>
    <property type="match status" value="2"/>
</dbReference>
<dbReference type="PANTHER" id="PTHR11364:SF27">
    <property type="entry name" value="SULFURTRANSFERASE"/>
    <property type="match status" value="1"/>
</dbReference>
<dbReference type="Gene3D" id="3.40.250.10">
    <property type="entry name" value="Rhodanese-like domain"/>
    <property type="match status" value="2"/>
</dbReference>
<evidence type="ECO:0000259" key="4">
    <source>
        <dbReference type="PROSITE" id="PS50206"/>
    </source>
</evidence>
<name>A0ABY4C2W1_9MICO</name>
<keyword evidence="6" id="KW-1185">Reference proteome</keyword>
<dbReference type="PROSITE" id="PS50206">
    <property type="entry name" value="RHODANESE_3"/>
    <property type="match status" value="2"/>
</dbReference>
<gene>
    <name evidence="5" type="ORF">MTO99_08700</name>
</gene>
<keyword evidence="3" id="KW-1133">Transmembrane helix</keyword>
<dbReference type="PANTHER" id="PTHR11364">
    <property type="entry name" value="THIOSULFATE SULFERTANSFERASE"/>
    <property type="match status" value="1"/>
</dbReference>
<proteinExistence type="predicted"/>
<accession>A0ABY4C2W1</accession>
<protein>
    <submittedName>
        <fullName evidence="5">Sulfurtransferase</fullName>
    </submittedName>
</protein>
<feature type="domain" description="Rhodanese" evidence="4">
    <location>
        <begin position="55"/>
        <end position="146"/>
    </location>
</feature>
<evidence type="ECO:0000256" key="3">
    <source>
        <dbReference type="SAM" id="Phobius"/>
    </source>
</evidence>
<dbReference type="Pfam" id="PF00581">
    <property type="entry name" value="Rhodanese"/>
    <property type="match status" value="2"/>
</dbReference>
<keyword evidence="3" id="KW-0472">Membrane</keyword>
<evidence type="ECO:0000256" key="1">
    <source>
        <dbReference type="ARBA" id="ARBA00022679"/>
    </source>
</evidence>
<dbReference type="InterPro" id="IPR001763">
    <property type="entry name" value="Rhodanese-like_dom"/>
</dbReference>
<dbReference type="InterPro" id="IPR036873">
    <property type="entry name" value="Rhodanese-like_dom_sf"/>
</dbReference>
<evidence type="ECO:0000313" key="5">
    <source>
        <dbReference type="EMBL" id="UOE45807.1"/>
    </source>
</evidence>
<evidence type="ECO:0000256" key="2">
    <source>
        <dbReference type="ARBA" id="ARBA00022737"/>
    </source>
</evidence>
<dbReference type="Proteomes" id="UP000832097">
    <property type="component" value="Chromosome"/>
</dbReference>
<sequence length="292" mass="30158">MTALELPGSLVSVDWLAERIDDPRLVVLDATALLVDAPGGGKAWLSGLDPYLVDGHLPGAVFADLLEEFSDPSGRHPFTLPDVDRVRAAAAEVGIGADSTVVVYDTANGRFAARLWWVLRSFGVDRAGVLDGGLTAWRAAGLPIETGLAPVRPVNAPFEPVALSGFWADRTDIEAVLDGSAPAALVCSLPPAVFRGDPGIPGPSGHIPGSVNVPSAFLVDRESNRLAEPASLAEAHAAVPDAGPVILYCAAGIAAALGALALTVQGRTDVRVYDGSLNEWRDDPAAPVLTGA</sequence>
<evidence type="ECO:0000313" key="6">
    <source>
        <dbReference type="Proteomes" id="UP000832097"/>
    </source>
</evidence>
<feature type="transmembrane region" description="Helical" evidence="3">
    <location>
        <begin position="245"/>
        <end position="264"/>
    </location>
</feature>
<organism evidence="5 6">
    <name type="scientific">Agromyces larvae</name>
    <dbReference type="NCBI Taxonomy" id="2929802"/>
    <lineage>
        <taxon>Bacteria</taxon>
        <taxon>Bacillati</taxon>
        <taxon>Actinomycetota</taxon>
        <taxon>Actinomycetes</taxon>
        <taxon>Micrococcales</taxon>
        <taxon>Microbacteriaceae</taxon>
        <taxon>Agromyces</taxon>
    </lineage>
</organism>
<dbReference type="RefSeq" id="WP_243558440.1">
    <property type="nucleotide sequence ID" value="NZ_CP094528.1"/>
</dbReference>
<reference evidence="5 6" key="1">
    <citation type="submission" date="2022-03" db="EMBL/GenBank/DDBJ databases">
        <title>Mucilaginibacter sp. isolated from the gut of Protaetia brevitarsis seulensis larvae.</title>
        <authorList>
            <person name="Won M."/>
            <person name="Kim S.-J."/>
            <person name="Kwon S.-W."/>
        </authorList>
    </citation>
    <scope>NUCLEOTIDE SEQUENCE [LARGE SCALE GENOMIC DNA]</scope>
    <source>
        <strain evidence="5 6">CFWR-12</strain>
    </source>
</reference>
<feature type="domain" description="Rhodanese" evidence="4">
    <location>
        <begin position="204"/>
        <end position="289"/>
    </location>
</feature>
<keyword evidence="3" id="KW-0812">Transmembrane</keyword>
<dbReference type="CDD" id="cd01448">
    <property type="entry name" value="TST_Repeat_1"/>
    <property type="match status" value="1"/>
</dbReference>
<dbReference type="EMBL" id="CP094528">
    <property type="protein sequence ID" value="UOE45807.1"/>
    <property type="molecule type" value="Genomic_DNA"/>
</dbReference>
<dbReference type="InterPro" id="IPR045078">
    <property type="entry name" value="TST/MPST-like"/>
</dbReference>
<dbReference type="SMART" id="SM00450">
    <property type="entry name" value="RHOD"/>
    <property type="match status" value="2"/>
</dbReference>
<keyword evidence="1" id="KW-0808">Transferase</keyword>